<dbReference type="Proteomes" id="UP000317650">
    <property type="component" value="Chromosome 9"/>
</dbReference>
<sequence>MKVLLFHGKDVTRYFCYLVPIKIQNTHVTGN</sequence>
<evidence type="ECO:0000313" key="1">
    <source>
        <dbReference type="EMBL" id="THU46960.1"/>
    </source>
</evidence>
<dbReference type="EMBL" id="PYDT01000010">
    <property type="protein sequence ID" value="THU46960.1"/>
    <property type="molecule type" value="Genomic_DNA"/>
</dbReference>
<keyword evidence="2" id="KW-1185">Reference proteome</keyword>
<gene>
    <name evidence="1" type="ORF">C4D60_Mb09t10460</name>
</gene>
<evidence type="ECO:0000313" key="2">
    <source>
        <dbReference type="Proteomes" id="UP000317650"/>
    </source>
</evidence>
<accession>A0A4S8IFI5</accession>
<dbReference type="AlphaFoldDB" id="A0A4S8IFI5"/>
<name>A0A4S8IFI5_MUSBA</name>
<comment type="caution">
    <text evidence="1">The sequence shown here is derived from an EMBL/GenBank/DDBJ whole genome shotgun (WGS) entry which is preliminary data.</text>
</comment>
<proteinExistence type="predicted"/>
<protein>
    <submittedName>
        <fullName evidence="1">Uncharacterized protein</fullName>
    </submittedName>
</protein>
<reference evidence="1 2" key="1">
    <citation type="journal article" date="2019" name="Nat. Plants">
        <title>Genome sequencing of Musa balbisiana reveals subgenome evolution and function divergence in polyploid bananas.</title>
        <authorList>
            <person name="Yao X."/>
        </authorList>
    </citation>
    <scope>NUCLEOTIDE SEQUENCE [LARGE SCALE GENOMIC DNA]</scope>
    <source>
        <strain evidence="2">cv. DH-PKW</strain>
        <tissue evidence="1">Leaves</tissue>
    </source>
</reference>
<organism evidence="1 2">
    <name type="scientific">Musa balbisiana</name>
    <name type="common">Banana</name>
    <dbReference type="NCBI Taxonomy" id="52838"/>
    <lineage>
        <taxon>Eukaryota</taxon>
        <taxon>Viridiplantae</taxon>
        <taxon>Streptophyta</taxon>
        <taxon>Embryophyta</taxon>
        <taxon>Tracheophyta</taxon>
        <taxon>Spermatophyta</taxon>
        <taxon>Magnoliopsida</taxon>
        <taxon>Liliopsida</taxon>
        <taxon>Zingiberales</taxon>
        <taxon>Musaceae</taxon>
        <taxon>Musa</taxon>
    </lineage>
</organism>